<dbReference type="PANTHER" id="PTHR45700">
    <property type="entry name" value="UBIQUITIN-PROTEIN LIGASE E3C"/>
    <property type="match status" value="1"/>
</dbReference>
<dbReference type="SUPFAM" id="SSF56204">
    <property type="entry name" value="Hect, E3 ligase catalytic domain"/>
    <property type="match status" value="1"/>
</dbReference>
<reference evidence="8 9" key="1">
    <citation type="journal article" date="2024" name="J. Plant Pathol.">
        <title>Sequence and assembly of the genome of Seiridium unicorne, isolate CBS 538.82, causal agent of cypress canker disease.</title>
        <authorList>
            <person name="Scali E."/>
            <person name="Rocca G.D."/>
            <person name="Danti R."/>
            <person name="Garbelotto M."/>
            <person name="Barberini S."/>
            <person name="Baroncelli R."/>
            <person name="Emiliani G."/>
        </authorList>
    </citation>
    <scope>NUCLEOTIDE SEQUENCE [LARGE SCALE GENOMIC DNA]</scope>
    <source>
        <strain evidence="8 9">BM-138-508</strain>
    </source>
</reference>
<dbReference type="InterPro" id="IPR044611">
    <property type="entry name" value="E3A/B/C-like"/>
</dbReference>
<dbReference type="Gene3D" id="3.30.2160.10">
    <property type="entry name" value="Hect, E3 ligase catalytic domain"/>
    <property type="match status" value="1"/>
</dbReference>
<dbReference type="PROSITE" id="PS50237">
    <property type="entry name" value="HECT"/>
    <property type="match status" value="1"/>
</dbReference>
<dbReference type="InterPro" id="IPR035983">
    <property type="entry name" value="Hect_E3_ubiquitin_ligase"/>
</dbReference>
<dbReference type="EMBL" id="JARVKF010000418">
    <property type="protein sequence ID" value="KAK9415113.1"/>
    <property type="molecule type" value="Genomic_DNA"/>
</dbReference>
<protein>
    <recommendedName>
        <fullName evidence="2">HECT-type E3 ubiquitin transferase</fullName>
        <ecNumber evidence="2">2.3.2.26</ecNumber>
    </recommendedName>
</protein>
<gene>
    <name evidence="8" type="ORF">SUNI508_01961</name>
</gene>
<comment type="catalytic activity">
    <reaction evidence="1">
        <text>S-ubiquitinyl-[E2 ubiquitin-conjugating enzyme]-L-cysteine + [acceptor protein]-L-lysine = [E2 ubiquitin-conjugating enzyme]-L-cysteine + N(6)-ubiquitinyl-[acceptor protein]-L-lysine.</text>
        <dbReference type="EC" id="2.3.2.26"/>
    </reaction>
</comment>
<feature type="compositionally biased region" description="Low complexity" evidence="6">
    <location>
        <begin position="354"/>
        <end position="369"/>
    </location>
</feature>
<feature type="region of interest" description="Disordered" evidence="6">
    <location>
        <begin position="296"/>
        <end position="372"/>
    </location>
</feature>
<evidence type="ECO:0000256" key="5">
    <source>
        <dbReference type="PROSITE-ProRule" id="PRU00104"/>
    </source>
</evidence>
<proteinExistence type="predicted"/>
<dbReference type="Gene3D" id="6.10.130.10">
    <property type="entry name" value="Ubiquitin-protein ligase E3A, N-terminal zinc-binding domain (AZUL)"/>
    <property type="match status" value="1"/>
</dbReference>
<name>A0ABR2UKG7_9PEZI</name>
<feature type="region of interest" description="Disordered" evidence="6">
    <location>
        <begin position="130"/>
        <end position="155"/>
    </location>
</feature>
<dbReference type="InterPro" id="IPR042556">
    <property type="entry name" value="AZUL_sf"/>
</dbReference>
<keyword evidence="3" id="KW-0808">Transferase</keyword>
<dbReference type="SMART" id="SM00119">
    <property type="entry name" value="HECTc"/>
    <property type="match status" value="1"/>
</dbReference>
<comment type="caution">
    <text evidence="8">The sequence shown here is derived from an EMBL/GenBank/DDBJ whole genome shotgun (WGS) entry which is preliminary data.</text>
</comment>
<evidence type="ECO:0000313" key="8">
    <source>
        <dbReference type="EMBL" id="KAK9415113.1"/>
    </source>
</evidence>
<accession>A0ABR2UKG7</accession>
<evidence type="ECO:0000313" key="9">
    <source>
        <dbReference type="Proteomes" id="UP001408356"/>
    </source>
</evidence>
<dbReference type="InterPro" id="IPR032353">
    <property type="entry name" value="AZUL"/>
</dbReference>
<dbReference type="PANTHER" id="PTHR45700:SF8">
    <property type="entry name" value="HECT-TYPE E3 UBIQUITIN TRANSFERASE"/>
    <property type="match status" value="1"/>
</dbReference>
<dbReference type="InterPro" id="IPR000569">
    <property type="entry name" value="HECT_dom"/>
</dbReference>
<evidence type="ECO:0000256" key="3">
    <source>
        <dbReference type="ARBA" id="ARBA00022679"/>
    </source>
</evidence>
<dbReference type="Gene3D" id="3.30.2410.10">
    <property type="entry name" value="Hect, E3 ligase catalytic domain"/>
    <property type="match status" value="1"/>
</dbReference>
<feature type="compositionally biased region" description="Polar residues" evidence="6">
    <location>
        <begin position="179"/>
        <end position="199"/>
    </location>
</feature>
<feature type="domain" description="HECT" evidence="7">
    <location>
        <begin position="949"/>
        <end position="1306"/>
    </location>
</feature>
<sequence length="1306" mass="145645">MATLDAEILAALWEEVPFPRLPHDAPSELSELVVEIENPRRVYSIHRATRRHNLQLLVEKFIYQLRYGCGSEDCPTASCFSCRRRLAGKAPIRRYSPMSARTLAVHLASQDNPEQYLCPNLESRRGPADAIKPLIFGPKPRVTRSDLGDGRRMVKKTNGGTRLISVEERERIQGHLPRNTESTTARLGSSSKPCCTHQRSTSRDGPNVEHGSSSAYDAGLKVSINERPVRKDYRSFAANVFGTVAFKMVEWLAPHNIDAISEKASAALENRNRANAGAGLSTAEESEDDLFVASSSSGDLEDMVTSESHDADHEQQSASNSLPRVETDAIADSGQKAPQLNGNANGSIHPAQPRTTSSARVRTSSKAKSLSVDHIPQVRLDESIHVPVTPLPLTSKVNKPAKSLTKTPSGTAPRWPSGQLTNGVYEEQKPLSEQYGSDRAVHDPPSPAKLHRSISTGESVVTSDKQSNSSQPRVDQDQETLDAISDADVLPQSISRLNTQVVDFLCDVLQQDGTTETHLLEPHILPSASKSSIAPKTWKRRRCSATPYPRHLKLEWKLFVEQSIFNVLSDPFAILASFTTRDGLIDSQTLWYHMLRMTRAAPTLVFDSLWQASANLFAPPNALRSARVPTANLFSKHVRPMSNEEAGSLLSVCLHALVAAAPLVEDSSQLFDMSRIRSRGLTLSESGAVARQPSSLCLQYEDAFTDDMAIRLARRVLAAIPTRKYFDGLAELDVDSEDAKENKDVLDVLLSHLEPGRETQSSISLPYADRELHEKRVPILLLDWARTIMLNEWQGRPDVPGDGPFGGALSLIAAMHQKRKSLLLGDAVFRTEYFGDRLDSIEMPVTWLTFDTTKQKAHLLDYPFIFHPSSLVSYFRAINFSRMSRAYEESSSLQTRISAIVAPESLVTDQHQKGVLQDLLKIASAKFLILDIGRKTVIRDAFDQLWRRQERELSRPLKVHLGEDTGEEGFDSGGVQQEFFRLAIAEALNPDYGAFTVDDRTRMTWFQPGSLQPEWKFELVGLLISLAVFNGLTLPITFPKALYMKLLSEPVTELHHIADGWPDLANGLTTLLEWDETDGAVEDIFARTYEFSIDTFGQPVSRQMESSKRISWPQFSRFSSAESLASDNPEDAPLVTADNREAYVSDYIRYLTDVSIAPQYEAFARGFRTCLNAKSLRLFTPPLLQSIVEGTQEIDIAELRRAARYVGWDASHRTVRDFWSIVKRYDDRMKRKLLEFVTASDRVPVGGMRNVQFVVQRNGAEEGENGHLPTAYTCYGTLLLPEYRDKEVLKERLGMALENAQGFGFA</sequence>
<dbReference type="Proteomes" id="UP001408356">
    <property type="component" value="Unassembled WGS sequence"/>
</dbReference>
<evidence type="ECO:0000256" key="1">
    <source>
        <dbReference type="ARBA" id="ARBA00000885"/>
    </source>
</evidence>
<feature type="region of interest" description="Disordered" evidence="6">
    <location>
        <begin position="171"/>
        <end position="214"/>
    </location>
</feature>
<dbReference type="EC" id="2.3.2.26" evidence="2"/>
<evidence type="ECO:0000256" key="6">
    <source>
        <dbReference type="SAM" id="MobiDB-lite"/>
    </source>
</evidence>
<organism evidence="8 9">
    <name type="scientific">Seiridium unicorne</name>
    <dbReference type="NCBI Taxonomy" id="138068"/>
    <lineage>
        <taxon>Eukaryota</taxon>
        <taxon>Fungi</taxon>
        <taxon>Dikarya</taxon>
        <taxon>Ascomycota</taxon>
        <taxon>Pezizomycotina</taxon>
        <taxon>Sordariomycetes</taxon>
        <taxon>Xylariomycetidae</taxon>
        <taxon>Amphisphaeriales</taxon>
        <taxon>Sporocadaceae</taxon>
        <taxon>Seiridium</taxon>
    </lineage>
</organism>
<feature type="compositionally biased region" description="Basic and acidic residues" evidence="6">
    <location>
        <begin position="143"/>
        <end position="152"/>
    </location>
</feature>
<feature type="active site" description="Glycyl thioester intermediate" evidence="5">
    <location>
        <position position="1274"/>
    </location>
</feature>
<evidence type="ECO:0000256" key="4">
    <source>
        <dbReference type="ARBA" id="ARBA00022786"/>
    </source>
</evidence>
<dbReference type="Pfam" id="PF16558">
    <property type="entry name" value="AZUL"/>
    <property type="match status" value="1"/>
</dbReference>
<evidence type="ECO:0000256" key="2">
    <source>
        <dbReference type="ARBA" id="ARBA00012485"/>
    </source>
</evidence>
<dbReference type="Gene3D" id="3.90.1750.10">
    <property type="entry name" value="Hect, E3 ligase catalytic domains"/>
    <property type="match status" value="1"/>
</dbReference>
<dbReference type="Pfam" id="PF00632">
    <property type="entry name" value="HECT"/>
    <property type="match status" value="1"/>
</dbReference>
<keyword evidence="9" id="KW-1185">Reference proteome</keyword>
<keyword evidence="4 5" id="KW-0833">Ubl conjugation pathway</keyword>
<feature type="region of interest" description="Disordered" evidence="6">
    <location>
        <begin position="390"/>
        <end position="478"/>
    </location>
</feature>
<feature type="compositionally biased region" description="Polar residues" evidence="6">
    <location>
        <begin position="336"/>
        <end position="346"/>
    </location>
</feature>
<evidence type="ECO:0000259" key="7">
    <source>
        <dbReference type="PROSITE" id="PS50237"/>
    </source>
</evidence>
<feature type="compositionally biased region" description="Polar residues" evidence="6">
    <location>
        <begin position="453"/>
        <end position="473"/>
    </location>
</feature>